<dbReference type="SUPFAM" id="SSF51556">
    <property type="entry name" value="Metallo-dependent hydrolases"/>
    <property type="match status" value="1"/>
</dbReference>
<dbReference type="GO" id="GO:0019698">
    <property type="term" value="P:D-galacturonate catabolic process"/>
    <property type="evidence" value="ECO:0007669"/>
    <property type="project" value="TreeGrafter"/>
</dbReference>
<comment type="similarity">
    <text evidence="3">Belongs to the metallo-dependent hydrolases superfamily. Uronate isomerase family.</text>
</comment>
<dbReference type="Proteomes" id="UP000295176">
    <property type="component" value="Unassembled WGS sequence"/>
</dbReference>
<dbReference type="InterPro" id="IPR032466">
    <property type="entry name" value="Metal_Hydrolase"/>
</dbReference>
<dbReference type="Gene3D" id="1.10.2020.10">
    <property type="entry name" value="uronate isomerase, domain 2, chain A"/>
    <property type="match status" value="1"/>
</dbReference>
<dbReference type="AlphaFoldDB" id="A0A4R6S7Z6"/>
<dbReference type="UniPathway" id="UPA00246"/>
<evidence type="ECO:0000313" key="8">
    <source>
        <dbReference type="Proteomes" id="UP000295176"/>
    </source>
</evidence>
<dbReference type="EMBL" id="SNXX01000008">
    <property type="protein sequence ID" value="TDP95982.1"/>
    <property type="molecule type" value="Genomic_DNA"/>
</dbReference>
<comment type="catalytic activity">
    <reaction evidence="1">
        <text>D-glucuronate = D-fructuronate</text>
        <dbReference type="Rhea" id="RHEA:13049"/>
        <dbReference type="ChEBI" id="CHEBI:58720"/>
        <dbReference type="ChEBI" id="CHEBI:59863"/>
        <dbReference type="EC" id="5.3.1.12"/>
    </reaction>
</comment>
<comment type="pathway">
    <text evidence="2">Carbohydrate metabolism; pentose and glucuronate interconversion.</text>
</comment>
<dbReference type="InterPro" id="IPR003766">
    <property type="entry name" value="Uronate_isomerase"/>
</dbReference>
<evidence type="ECO:0000256" key="6">
    <source>
        <dbReference type="ARBA" id="ARBA00023235"/>
    </source>
</evidence>
<name>A0A4R6S7Z6_9FIRM</name>
<evidence type="ECO:0000256" key="4">
    <source>
        <dbReference type="ARBA" id="ARBA00012546"/>
    </source>
</evidence>
<gene>
    <name evidence="7" type="ORF">C7957_10869</name>
</gene>
<evidence type="ECO:0000256" key="2">
    <source>
        <dbReference type="ARBA" id="ARBA00004892"/>
    </source>
</evidence>
<organism evidence="7 8">
    <name type="scientific">Halanaerobium saccharolyticum</name>
    <dbReference type="NCBI Taxonomy" id="43595"/>
    <lineage>
        <taxon>Bacteria</taxon>
        <taxon>Bacillati</taxon>
        <taxon>Bacillota</taxon>
        <taxon>Clostridia</taxon>
        <taxon>Halanaerobiales</taxon>
        <taxon>Halanaerobiaceae</taxon>
        <taxon>Halanaerobium</taxon>
    </lineage>
</organism>
<dbReference type="Pfam" id="PF02614">
    <property type="entry name" value="UxaC"/>
    <property type="match status" value="1"/>
</dbReference>
<dbReference type="RefSeq" id="WP_133530179.1">
    <property type="nucleotide sequence ID" value="NZ_SNXX01000008.1"/>
</dbReference>
<evidence type="ECO:0000256" key="1">
    <source>
        <dbReference type="ARBA" id="ARBA00001165"/>
    </source>
</evidence>
<proteinExistence type="inferred from homology"/>
<dbReference type="PANTHER" id="PTHR30068:SF4">
    <property type="entry name" value="URONATE ISOMERASE"/>
    <property type="match status" value="1"/>
</dbReference>
<dbReference type="Gene3D" id="3.20.20.140">
    <property type="entry name" value="Metal-dependent hydrolases"/>
    <property type="match status" value="1"/>
</dbReference>
<dbReference type="PANTHER" id="PTHR30068">
    <property type="entry name" value="URONATE ISOMERASE"/>
    <property type="match status" value="1"/>
</dbReference>
<evidence type="ECO:0000256" key="5">
    <source>
        <dbReference type="ARBA" id="ARBA00020555"/>
    </source>
</evidence>
<keyword evidence="6 7" id="KW-0413">Isomerase</keyword>
<protein>
    <recommendedName>
        <fullName evidence="5">Uronate isomerase</fullName>
        <ecNumber evidence="4">5.3.1.12</ecNumber>
    </recommendedName>
</protein>
<dbReference type="GO" id="GO:0008880">
    <property type="term" value="F:glucuronate isomerase activity"/>
    <property type="evidence" value="ECO:0007669"/>
    <property type="project" value="UniProtKB-EC"/>
</dbReference>
<sequence>MAFQDENYLLRTETAKKLYKEVEELPIIDAHNHGDIKEIIDNQGWNDIWEVEAETDHYVWELMRRCGVEEEKITGKASNKEKWFALAEVFPEFIGNPTYDWIHLDLKRRFGIEKLISKETAAEIWDQSKEILKQEKMKPQQLLKEMKVEIMCTSDDPRSELEYHKRAAEELDQIKILPTWRPDPAFKVAQNENWNNFVEDITEMYSEESNTLDGFLAALKGSHDYFAEHGCLSTDHDLVSPYTKKVAKKRAEEIYNKAREKEKLNQAEVLDFQAFLMEYFVDLNKEKDWVMHLHIGAVRNYSDKLYENLGADAGGDICRQDLNIVDNLRYLFNLMDGELDSVLYCMDPVYLTTMASIVRAFPNLYMGAAWWLSDTAAGIRENLEYTANVDLLTKHAGMVSDSRKVMSYDSRNEIFRRVLADYVGELVEAGQVPEELAVELVKDLSYRRPKKLFF</sequence>
<reference evidence="7 8" key="1">
    <citation type="submission" date="2019-03" db="EMBL/GenBank/DDBJ databases">
        <title>Subsurface microbial communities from deep shales in Ohio and West Virginia, USA.</title>
        <authorList>
            <person name="Wrighton K."/>
        </authorList>
    </citation>
    <scope>NUCLEOTIDE SEQUENCE [LARGE SCALE GENOMIC DNA]</scope>
    <source>
        <strain evidence="7 8">MSL 7</strain>
    </source>
</reference>
<evidence type="ECO:0000256" key="3">
    <source>
        <dbReference type="ARBA" id="ARBA00008397"/>
    </source>
</evidence>
<dbReference type="NCBIfam" id="NF002794">
    <property type="entry name" value="PRK02925.1"/>
    <property type="match status" value="1"/>
</dbReference>
<comment type="caution">
    <text evidence="7">The sequence shown here is derived from an EMBL/GenBank/DDBJ whole genome shotgun (WGS) entry which is preliminary data.</text>
</comment>
<dbReference type="GO" id="GO:0042840">
    <property type="term" value="P:D-glucuronate catabolic process"/>
    <property type="evidence" value="ECO:0007669"/>
    <property type="project" value="TreeGrafter"/>
</dbReference>
<accession>A0A4R6S7Z6</accession>
<dbReference type="EC" id="5.3.1.12" evidence="4"/>
<evidence type="ECO:0000313" key="7">
    <source>
        <dbReference type="EMBL" id="TDP95982.1"/>
    </source>
</evidence>